<protein>
    <submittedName>
        <fullName evidence="1">Uncharacterized protein</fullName>
    </submittedName>
</protein>
<dbReference type="EMBL" id="JAIQCV010000002">
    <property type="protein sequence ID" value="KAH1123318.1"/>
    <property type="molecule type" value="Genomic_DNA"/>
</dbReference>
<reference evidence="1 2" key="1">
    <citation type="journal article" date="2021" name="Plant Biotechnol. J.">
        <title>Multi-omics assisted identification of the key and species-specific regulatory components of drought-tolerant mechanisms in Gossypium stocksii.</title>
        <authorList>
            <person name="Yu D."/>
            <person name="Ke L."/>
            <person name="Zhang D."/>
            <person name="Wu Y."/>
            <person name="Sun Y."/>
            <person name="Mei J."/>
            <person name="Sun J."/>
            <person name="Sun Y."/>
        </authorList>
    </citation>
    <scope>NUCLEOTIDE SEQUENCE [LARGE SCALE GENOMIC DNA]</scope>
    <source>
        <strain evidence="2">cv. E1</strain>
        <tissue evidence="1">Leaf</tissue>
    </source>
</reference>
<sequence>MVLSSALVYSTCSPVSVWGYDRGGSMRDLILLPEILPSVAVGDNTKMCLTSLILFVAAQKIIERMGNPLLKIRLARQRREIDPSGLGPKVPRLVLKSDKHIVVLELSKKVSRLVSYPPNFDSIWLYISGIQKNYMMPYHPN</sequence>
<dbReference type="AlphaFoldDB" id="A0A9D4AJY9"/>
<dbReference type="Proteomes" id="UP000828251">
    <property type="component" value="Unassembled WGS sequence"/>
</dbReference>
<comment type="caution">
    <text evidence="1">The sequence shown here is derived from an EMBL/GenBank/DDBJ whole genome shotgun (WGS) entry which is preliminary data.</text>
</comment>
<name>A0A9D4AJY9_9ROSI</name>
<dbReference type="OrthoDB" id="10422958at2759"/>
<evidence type="ECO:0000313" key="1">
    <source>
        <dbReference type="EMBL" id="KAH1123318.1"/>
    </source>
</evidence>
<accession>A0A9D4AJY9</accession>
<evidence type="ECO:0000313" key="2">
    <source>
        <dbReference type="Proteomes" id="UP000828251"/>
    </source>
</evidence>
<gene>
    <name evidence="1" type="ORF">J1N35_006478</name>
</gene>
<organism evidence="1 2">
    <name type="scientific">Gossypium stocksii</name>
    <dbReference type="NCBI Taxonomy" id="47602"/>
    <lineage>
        <taxon>Eukaryota</taxon>
        <taxon>Viridiplantae</taxon>
        <taxon>Streptophyta</taxon>
        <taxon>Embryophyta</taxon>
        <taxon>Tracheophyta</taxon>
        <taxon>Spermatophyta</taxon>
        <taxon>Magnoliopsida</taxon>
        <taxon>eudicotyledons</taxon>
        <taxon>Gunneridae</taxon>
        <taxon>Pentapetalae</taxon>
        <taxon>rosids</taxon>
        <taxon>malvids</taxon>
        <taxon>Malvales</taxon>
        <taxon>Malvaceae</taxon>
        <taxon>Malvoideae</taxon>
        <taxon>Gossypium</taxon>
    </lineage>
</organism>
<keyword evidence="2" id="KW-1185">Reference proteome</keyword>
<proteinExistence type="predicted"/>